<gene>
    <name evidence="1" type="ORF">ALO75_200259</name>
</gene>
<comment type="caution">
    <text evidence="1">The sequence shown here is derived from an EMBL/GenBank/DDBJ whole genome shotgun (WGS) entry which is preliminary data.</text>
</comment>
<evidence type="ECO:0000313" key="2">
    <source>
        <dbReference type="Proteomes" id="UP000051335"/>
    </source>
</evidence>
<dbReference type="Gene3D" id="3.30.565.10">
    <property type="entry name" value="Histidine kinase-like ATPase, C-terminal domain"/>
    <property type="match status" value="1"/>
</dbReference>
<dbReference type="SUPFAM" id="SSF55874">
    <property type="entry name" value="ATPase domain of HSP90 chaperone/DNA topoisomerase II/histidine kinase"/>
    <property type="match status" value="1"/>
</dbReference>
<dbReference type="PATRIC" id="fig|317659.3.peg.528"/>
<reference evidence="1 2" key="1">
    <citation type="submission" date="2015-09" db="EMBL/GenBank/DDBJ databases">
        <title>Genome announcement of multiple Pseudomonas syringae strains.</title>
        <authorList>
            <person name="Thakur S."/>
            <person name="Wang P.W."/>
            <person name="Gong Y."/>
            <person name="Weir B.S."/>
            <person name="Guttman D.S."/>
        </authorList>
    </citation>
    <scope>NUCLEOTIDE SEQUENCE [LARGE SCALE GENOMIC DNA]</scope>
    <source>
        <strain evidence="1 2">ICMP17001</strain>
    </source>
</reference>
<dbReference type="InterPro" id="IPR036890">
    <property type="entry name" value="HATPase_C_sf"/>
</dbReference>
<keyword evidence="2" id="KW-1185">Reference proteome</keyword>
<evidence type="ECO:0000313" key="1">
    <source>
        <dbReference type="EMBL" id="KPX11182.1"/>
    </source>
</evidence>
<sequence>MRERVLMLGGRLELDSEVGEGTALRAYIPLDTLAQERKQ</sequence>
<accession>A0A0P9RHB2</accession>
<dbReference type="Proteomes" id="UP000051335">
    <property type="component" value="Unassembled WGS sequence"/>
</dbReference>
<proteinExistence type="predicted"/>
<name>A0A0P9RHB2_9PSED</name>
<organism evidence="1 2">
    <name type="scientific">Pseudomonas syringae pv. coryli</name>
    <dbReference type="NCBI Taxonomy" id="317659"/>
    <lineage>
        <taxon>Bacteria</taxon>
        <taxon>Pseudomonadati</taxon>
        <taxon>Pseudomonadota</taxon>
        <taxon>Gammaproteobacteria</taxon>
        <taxon>Pseudomonadales</taxon>
        <taxon>Pseudomonadaceae</taxon>
        <taxon>Pseudomonas</taxon>
    </lineage>
</organism>
<protein>
    <submittedName>
        <fullName evidence="1">Uncharacterized protein</fullName>
    </submittedName>
</protein>
<dbReference type="AlphaFoldDB" id="A0A0P9RHB2"/>
<dbReference type="EMBL" id="LJQC01000049">
    <property type="protein sequence ID" value="KPX11182.1"/>
    <property type="molecule type" value="Genomic_DNA"/>
</dbReference>